<evidence type="ECO:0000256" key="2">
    <source>
        <dbReference type="SAM" id="MobiDB-lite"/>
    </source>
</evidence>
<feature type="compositionally biased region" description="Basic and acidic residues" evidence="2">
    <location>
        <begin position="273"/>
        <end position="295"/>
    </location>
</feature>
<dbReference type="OrthoDB" id="5406275at2759"/>
<dbReference type="GeneID" id="4706031"/>
<reference evidence="3 4" key="1">
    <citation type="journal article" date="2008" name="PLoS Genet.">
        <title>Genomic islands in the pathogenic filamentous fungus Aspergillus fumigatus.</title>
        <authorList>
            <person name="Fedorova N.D."/>
            <person name="Khaldi N."/>
            <person name="Joardar V.S."/>
            <person name="Maiti R."/>
            <person name="Amedeo P."/>
            <person name="Anderson M.J."/>
            <person name="Crabtree J."/>
            <person name="Silva J.C."/>
            <person name="Badger J.H."/>
            <person name="Albarraq A."/>
            <person name="Angiuoli S."/>
            <person name="Bussey H."/>
            <person name="Bowyer P."/>
            <person name="Cotty P.J."/>
            <person name="Dyer P.S."/>
            <person name="Egan A."/>
            <person name="Galens K."/>
            <person name="Fraser-Liggett C.M."/>
            <person name="Haas B.J."/>
            <person name="Inman J.M."/>
            <person name="Kent R."/>
            <person name="Lemieux S."/>
            <person name="Malavazi I."/>
            <person name="Orvis J."/>
            <person name="Roemer T."/>
            <person name="Ronning C.M."/>
            <person name="Sundaram J.P."/>
            <person name="Sutton G."/>
            <person name="Turner G."/>
            <person name="Venter J.C."/>
            <person name="White O.R."/>
            <person name="Whitty B.R."/>
            <person name="Youngman P."/>
            <person name="Wolfe K.H."/>
            <person name="Goldman G.H."/>
            <person name="Wortman J.R."/>
            <person name="Jiang B."/>
            <person name="Denning D.W."/>
            <person name="Nierman W.C."/>
        </authorList>
    </citation>
    <scope>NUCLEOTIDE SEQUENCE [LARGE SCALE GENOMIC DNA]</scope>
    <source>
        <strain evidence="4">ATCC 1007 / CBS 513.65 / DSM 816 / NCTC 3887 / NRRL 1</strain>
    </source>
</reference>
<name>A1CCQ4_ASPCL</name>
<dbReference type="AlphaFoldDB" id="A1CCQ4"/>
<evidence type="ECO:0000313" key="3">
    <source>
        <dbReference type="EMBL" id="EAW12311.1"/>
    </source>
</evidence>
<dbReference type="Proteomes" id="UP000006701">
    <property type="component" value="Unassembled WGS sequence"/>
</dbReference>
<dbReference type="PANTHER" id="PTHR33488">
    <property type="entry name" value="ZGC:162509"/>
    <property type="match status" value="1"/>
</dbReference>
<dbReference type="VEuPathDB" id="FungiDB:ACLA_062760"/>
<dbReference type="KEGG" id="act:ACLA_062760"/>
<feature type="compositionally biased region" description="Basic and acidic residues" evidence="2">
    <location>
        <begin position="706"/>
        <end position="734"/>
    </location>
</feature>
<gene>
    <name evidence="3" type="ORF">ACLA_062760</name>
</gene>
<feature type="coiled-coil region" evidence="1">
    <location>
        <begin position="447"/>
        <end position="474"/>
    </location>
</feature>
<feature type="compositionally biased region" description="Polar residues" evidence="2">
    <location>
        <begin position="390"/>
        <end position="399"/>
    </location>
</feature>
<dbReference type="OMA" id="MGSCWLA"/>
<accession>A1CCQ4</accession>
<feature type="region of interest" description="Disordered" evidence="2">
    <location>
        <begin position="700"/>
        <end position="734"/>
    </location>
</feature>
<feature type="region of interest" description="Disordered" evidence="2">
    <location>
        <begin position="269"/>
        <end position="300"/>
    </location>
</feature>
<dbReference type="RefSeq" id="XP_001273737.1">
    <property type="nucleotide sequence ID" value="XM_001273736.1"/>
</dbReference>
<feature type="coiled-coil region" evidence="1">
    <location>
        <begin position="136"/>
        <end position="163"/>
    </location>
</feature>
<keyword evidence="1" id="KW-0175">Coiled coil</keyword>
<dbReference type="eggNOG" id="ENOG502QVK4">
    <property type="taxonomic scope" value="Eukaryota"/>
</dbReference>
<dbReference type="EMBL" id="DS027050">
    <property type="protein sequence ID" value="EAW12311.1"/>
    <property type="molecule type" value="Genomic_DNA"/>
</dbReference>
<evidence type="ECO:0000256" key="1">
    <source>
        <dbReference type="SAM" id="Coils"/>
    </source>
</evidence>
<feature type="region of interest" description="Disordered" evidence="2">
    <location>
        <begin position="387"/>
        <end position="420"/>
    </location>
</feature>
<sequence length="734" mass="81779">MTDTDERSARALFKASQKTPNVAEYVLDVKVKTWVDNDWASMLAVAPVKEIFLELKEPEFDSGSVTVEMEALLEASTECQTEAVEMHAQFVEWLEFVKELHEACVNESSVTEVKFNTTTAEESSKKLEEEERKRYYEEYKGKVDKVEGKLTEYETKYKDLLDKWPTGDDLLKQQLAVMAAEALSSLVKIVGKAVAAKLSPMSVFSKDDDSSSGKSSGSSKGRKKKQVIDDDDFEDMALANCPLVLRALTGLDGIVRGKDGVDWDLVVSSDSGKSSKKDKDGKDTKKGKDDKETKSATKKGKSGKLNLAIVLNLLTETRASIRKDPDERSTKAGKALLQILKEAIDVADAIEKAGANKTKAAELPKKGSSTVKGWEKKVETLLTKTRKLRSQANASGSSPSPTPITAPDEDEEEELAGKTDINKSTIEAARIAVETAQKTMLSTQEVARQMGDKALELQDKLATLRREIHELGEKKITLEVVRGVLQDCIRFLIQLEDNMKRLIRFFSTVATMISVAVSTRVKPFTKHVENARLTRDAGKMYKEHVLMRIFQYSLNVAAHFDLYKDISSMYCKVHDSDIERGIVVVKKMGLLSTEKGTENLLGQKKLELKEYAEGAQKSIRAIVKEQGDLYAAGYNKRIEAFSQLLGRVTVPALPAEQNQAIEEGAAEGAQVLKDRLEYSNGALESLTQPREVRAKHVKDLVQATDPDYKAQMESERKKAKEERRRKAQEEHDDY</sequence>
<organism evidence="3 4">
    <name type="scientific">Aspergillus clavatus (strain ATCC 1007 / CBS 513.65 / DSM 816 / NCTC 3887 / NRRL 1 / QM 1276 / 107)</name>
    <dbReference type="NCBI Taxonomy" id="344612"/>
    <lineage>
        <taxon>Eukaryota</taxon>
        <taxon>Fungi</taxon>
        <taxon>Dikarya</taxon>
        <taxon>Ascomycota</taxon>
        <taxon>Pezizomycotina</taxon>
        <taxon>Eurotiomycetes</taxon>
        <taxon>Eurotiomycetidae</taxon>
        <taxon>Eurotiales</taxon>
        <taxon>Aspergillaceae</taxon>
        <taxon>Aspergillus</taxon>
        <taxon>Aspergillus subgen. Fumigati</taxon>
    </lineage>
</organism>
<protein>
    <submittedName>
        <fullName evidence="3">Uncharacterized protein</fullName>
    </submittedName>
</protein>
<proteinExistence type="predicted"/>
<feature type="region of interest" description="Disordered" evidence="2">
    <location>
        <begin position="203"/>
        <end position="227"/>
    </location>
</feature>
<evidence type="ECO:0000313" key="4">
    <source>
        <dbReference type="Proteomes" id="UP000006701"/>
    </source>
</evidence>
<keyword evidence="4" id="KW-1185">Reference proteome</keyword>
<dbReference type="STRING" id="344612.A1CCQ4"/>
<dbReference type="HOGENOM" id="CLU_021167_0_0_1"/>
<dbReference type="PANTHER" id="PTHR33488:SF2">
    <property type="entry name" value="EARLY ENDOSOME ANTIGEN 1-LIKE"/>
    <property type="match status" value="1"/>
</dbReference>